<dbReference type="Proteomes" id="UP001165960">
    <property type="component" value="Unassembled WGS sequence"/>
</dbReference>
<sequence>MPPKSTPINPKKATPSRSKKPGPKTSKKATKKTPEPSPSPEEECGVPVHQSPKCVLDQSQGPAGRDCHSLVRENVSQKYV</sequence>
<name>A0ACC2UCI0_9FUNG</name>
<gene>
    <name evidence="1" type="ORF">DSO57_1026238</name>
</gene>
<evidence type="ECO:0000313" key="1">
    <source>
        <dbReference type="EMBL" id="KAJ9084266.1"/>
    </source>
</evidence>
<proteinExistence type="predicted"/>
<evidence type="ECO:0000313" key="2">
    <source>
        <dbReference type="Proteomes" id="UP001165960"/>
    </source>
</evidence>
<accession>A0ACC2UCI0</accession>
<protein>
    <submittedName>
        <fullName evidence="1">Uncharacterized protein</fullName>
    </submittedName>
</protein>
<dbReference type="EMBL" id="QTSX02000862">
    <property type="protein sequence ID" value="KAJ9084266.1"/>
    <property type="molecule type" value="Genomic_DNA"/>
</dbReference>
<comment type="caution">
    <text evidence="1">The sequence shown here is derived from an EMBL/GenBank/DDBJ whole genome shotgun (WGS) entry which is preliminary data.</text>
</comment>
<keyword evidence="2" id="KW-1185">Reference proteome</keyword>
<reference evidence="1" key="1">
    <citation type="submission" date="2022-04" db="EMBL/GenBank/DDBJ databases">
        <title>Genome of the entomopathogenic fungus Entomophthora muscae.</title>
        <authorList>
            <person name="Elya C."/>
            <person name="Lovett B.R."/>
            <person name="Lee E."/>
            <person name="Macias A.M."/>
            <person name="Hajek A.E."/>
            <person name="De Bivort B.L."/>
            <person name="Kasson M.T."/>
            <person name="De Fine Licht H.H."/>
            <person name="Stajich J.E."/>
        </authorList>
    </citation>
    <scope>NUCLEOTIDE SEQUENCE</scope>
    <source>
        <strain evidence="1">Berkeley</strain>
    </source>
</reference>
<organism evidence="1 2">
    <name type="scientific">Entomophthora muscae</name>
    <dbReference type="NCBI Taxonomy" id="34485"/>
    <lineage>
        <taxon>Eukaryota</taxon>
        <taxon>Fungi</taxon>
        <taxon>Fungi incertae sedis</taxon>
        <taxon>Zoopagomycota</taxon>
        <taxon>Entomophthoromycotina</taxon>
        <taxon>Entomophthoromycetes</taxon>
        <taxon>Entomophthorales</taxon>
        <taxon>Entomophthoraceae</taxon>
        <taxon>Entomophthora</taxon>
    </lineage>
</organism>